<accession>A0A371PJU9</accession>
<feature type="signal peptide" evidence="1">
    <location>
        <begin position="1"/>
        <end position="28"/>
    </location>
</feature>
<dbReference type="Proteomes" id="UP000261905">
    <property type="component" value="Unassembled WGS sequence"/>
</dbReference>
<keyword evidence="3" id="KW-1185">Reference proteome</keyword>
<dbReference type="RefSeq" id="WP_116043359.1">
    <property type="nucleotide sequence ID" value="NZ_QUBQ01000001.1"/>
</dbReference>
<sequence>MTNTNIKKAAVILSISAVLASFSGQAWAAQANLTSPATPVTVSDNSNPYYVAGIDSSAEFTTYFAQLQKAVKDNKPQQVADLISYPMNLNKDGKRTVIANKDEFIKNYDHIFTSRVQEQLLAQKADKVFVNWKGIMVGEGDLWIGKLNDKLGVIAVNIINNPYEIAGVKHAAEFEHFLTKLQNDVRKGNKAEVANSMTYPLKVNSKGSTVQIKSQKDFIAKYDKIMTADVKKKLLAQKVEADQLLVNWKGVMVGDGALWIGQTGEKIGVIAINR</sequence>
<name>A0A371PJU9_9BACL</name>
<dbReference type="EMBL" id="QUBQ01000001">
    <property type="protein sequence ID" value="REK76423.1"/>
    <property type="molecule type" value="Genomic_DNA"/>
</dbReference>
<evidence type="ECO:0000313" key="3">
    <source>
        <dbReference type="Proteomes" id="UP000261905"/>
    </source>
</evidence>
<evidence type="ECO:0000313" key="2">
    <source>
        <dbReference type="EMBL" id="REK76423.1"/>
    </source>
</evidence>
<gene>
    <name evidence="2" type="ORF">DX130_05115</name>
</gene>
<evidence type="ECO:0000256" key="1">
    <source>
        <dbReference type="SAM" id="SignalP"/>
    </source>
</evidence>
<organism evidence="2 3">
    <name type="scientific">Paenibacillus paeoniae</name>
    <dbReference type="NCBI Taxonomy" id="2292705"/>
    <lineage>
        <taxon>Bacteria</taxon>
        <taxon>Bacillati</taxon>
        <taxon>Bacillota</taxon>
        <taxon>Bacilli</taxon>
        <taxon>Bacillales</taxon>
        <taxon>Paenibacillaceae</taxon>
        <taxon>Paenibacillus</taxon>
    </lineage>
</organism>
<dbReference type="OrthoDB" id="116695at2"/>
<proteinExistence type="predicted"/>
<reference evidence="2 3" key="1">
    <citation type="submission" date="2018-08" db="EMBL/GenBank/DDBJ databases">
        <title>Paenibacillus sp. M4BSY-1, whole genome shotgun sequence.</title>
        <authorList>
            <person name="Tuo L."/>
        </authorList>
    </citation>
    <scope>NUCLEOTIDE SEQUENCE [LARGE SCALE GENOMIC DNA]</scope>
    <source>
        <strain evidence="2 3">M4BSY-1</strain>
    </source>
</reference>
<dbReference type="AlphaFoldDB" id="A0A371PJU9"/>
<keyword evidence="1" id="KW-0732">Signal</keyword>
<protein>
    <submittedName>
        <fullName evidence="2">Uncharacterized protein</fullName>
    </submittedName>
</protein>
<comment type="caution">
    <text evidence="2">The sequence shown here is derived from an EMBL/GenBank/DDBJ whole genome shotgun (WGS) entry which is preliminary data.</text>
</comment>
<feature type="chain" id="PRO_5016597115" evidence="1">
    <location>
        <begin position="29"/>
        <end position="274"/>
    </location>
</feature>